<dbReference type="PANTHER" id="PTHR43301:SF3">
    <property type="entry name" value="ARABINAN ENDO-1,5-ALPHA-L-ARABINOSIDASE A-RELATED"/>
    <property type="match status" value="1"/>
</dbReference>
<dbReference type="InterPro" id="IPR013320">
    <property type="entry name" value="ConA-like_dom_sf"/>
</dbReference>
<evidence type="ECO:0000256" key="1">
    <source>
        <dbReference type="ARBA" id="ARBA00022729"/>
    </source>
</evidence>
<dbReference type="SUPFAM" id="SSF49899">
    <property type="entry name" value="Concanavalin A-like lectins/glucanases"/>
    <property type="match status" value="2"/>
</dbReference>
<name>A0A660LG20_9ACTN</name>
<dbReference type="Pfam" id="PF20578">
    <property type="entry name" value="aBig_2"/>
    <property type="match status" value="3"/>
</dbReference>
<comment type="caution">
    <text evidence="7">The sequence shown here is derived from an EMBL/GenBank/DDBJ whole genome shotgun (WGS) entry which is preliminary data.</text>
</comment>
<reference evidence="7 8" key="1">
    <citation type="submission" date="2018-10" db="EMBL/GenBank/DDBJ databases">
        <title>Genomic Encyclopedia of Archaeal and Bacterial Type Strains, Phase II (KMG-II): from individual species to whole genera.</title>
        <authorList>
            <person name="Goeker M."/>
        </authorList>
    </citation>
    <scope>NUCLEOTIDE SEQUENCE [LARGE SCALE GENOMIC DNA]</scope>
    <source>
        <strain evidence="7 8">DSM 14954</strain>
    </source>
</reference>
<evidence type="ECO:0000256" key="4">
    <source>
        <dbReference type="ARBA" id="ARBA00023295"/>
    </source>
</evidence>
<feature type="domain" description="LamG-like jellyroll fold" evidence="6">
    <location>
        <begin position="97"/>
        <end position="241"/>
    </location>
</feature>
<keyword evidence="1 5" id="KW-0732">Signal</keyword>
<evidence type="ECO:0000313" key="8">
    <source>
        <dbReference type="Proteomes" id="UP000278962"/>
    </source>
</evidence>
<sequence length="1295" mass="135754">MRHLLSTRAPRALGLAVAAALLTAAPATAQDLVAHYPFDETAGTTVNDRSGNGRDAAIVNGTTATVWNGGRGLTLPGGNGGTAPAVQLPNGLLAGLDDVTVAYDIRLSSTTQGPVFAFGRTADNGGTLTATPGSGTTPHQATVTGPGVAPLPQTAAAPVSLTPNTWIHVAVTLKGGDAATPGELRVYEDGALMTTNAAVTVRPRDLTSAAGFIGRSSTAAGQQFRGRIKDFRVYSKALAANEVRALSDASAPGNLAELAASVDLGDTSALTRNLSLPSAPGVAWSTSDAAVVTAQGEVTRPAAGDGDAHATLTATFTHRGLTDARTFPVTVKQRVAVAPGQLETGLVHFYKLDETDGTKLADSGSAGAAGDATLVNPDSARRTGAGLVLNPDRYADSLTGAHVKLPDDITAGMTEVSVDYDIRVDPANVGDHHLWSFGRKTGCEATANSAYAGSIFGSATGRLRTGLSATTPTTGASVQRSATYGLREGVWKHLTYTQQRNAGGTSWTGILYEDGVEIGRTTNLTVAPSVNAAGTNCNFLGRSQVPTHYALRGTLRNFRVYDRALTPDETIALSGLAGADGARADAAALDLGLTSAVVENLALPAFGSEAGSRISWSTSDPAVVTAKGVITRPARGRSAARATLTARLTKGHDVATRTIEITVPAEFDDPQAVARDHADLALAGLDDVRGHLTLPATGRFGSTITWAATPWVITPTGEVTRPAYGRPDVPVTLTATVTKGSATQAKTFTATVKAKPRAEDPERYFLGHFTGEGTADGEQLRFSISTGNSALDWVGLAGGRPSLVSQLGDQGLRDPFIIRSPEGDTFYMIATDLNWFNRNRDYQINDTQHIEVFESHDLVNWSPQRHVKVAPDNAGNAFAPEAYWDDSIQAYVVFWAQAMWRDPVNRTNPGNQQMWYTTTRDFRTFAPAKVWQDPYPLSRIDTTVIKVGAQYYRFTKNEAGNAGSDIFSEKHTDLRDADLSHWTPVAPGIGRPTWVANQGYEGPVVFKANPGDTACPSQFYFWADRYTNGGGYQLSCSADIEAPVWTPKTPRFTNTGTVRHGTVTPLTLREWNRVLGSPSPAVATTTELALSAPTVPQGDAVTATVTVRAADGYEVGGRVRLSAPGWEETVYVEDGVASASVPAGSATGTRAVKAEFLGHDVLTASEDIGSTFVTPKVTAPVGGTVPATLSLTLEGSADFGAFTPGVADEYTASTRATVTSSAGDAALAVSSATLANGPFRLAHPVEVAPERTAWAGPVSNDTFAVAFKQRIDAAEALRTGRYRADVTFTLSTTTP</sequence>
<dbReference type="Proteomes" id="UP000278962">
    <property type="component" value="Unassembled WGS sequence"/>
</dbReference>
<gene>
    <name evidence="7" type="ORF">C8N24_3077</name>
</gene>
<dbReference type="Gene3D" id="2.60.120.200">
    <property type="match status" value="2"/>
</dbReference>
<dbReference type="GO" id="GO:0016798">
    <property type="term" value="F:hydrolase activity, acting on glycosyl bonds"/>
    <property type="evidence" value="ECO:0007669"/>
    <property type="project" value="UniProtKB-KW"/>
</dbReference>
<organism evidence="7 8">
    <name type="scientific">Solirubrobacter pauli</name>
    <dbReference type="NCBI Taxonomy" id="166793"/>
    <lineage>
        <taxon>Bacteria</taxon>
        <taxon>Bacillati</taxon>
        <taxon>Actinomycetota</taxon>
        <taxon>Thermoleophilia</taxon>
        <taxon>Solirubrobacterales</taxon>
        <taxon>Solirubrobacteraceae</taxon>
        <taxon>Solirubrobacter</taxon>
    </lineage>
</organism>
<dbReference type="SMART" id="SM00560">
    <property type="entry name" value="LamGL"/>
    <property type="match status" value="1"/>
</dbReference>
<proteinExistence type="predicted"/>
<dbReference type="CDD" id="cd08983">
    <property type="entry name" value="GH43_Bt3655-like"/>
    <property type="match status" value="1"/>
</dbReference>
<dbReference type="Gene3D" id="2.115.10.20">
    <property type="entry name" value="Glycosyl hydrolase domain, family 43"/>
    <property type="match status" value="1"/>
</dbReference>
<evidence type="ECO:0000259" key="6">
    <source>
        <dbReference type="SMART" id="SM00560"/>
    </source>
</evidence>
<dbReference type="OrthoDB" id="9758923at2"/>
<dbReference type="InterPro" id="IPR050727">
    <property type="entry name" value="GH43_arabinanases"/>
</dbReference>
<accession>A0A660LG20</accession>
<protein>
    <submittedName>
        <fullName evidence="7">Glycosyl hydrolase family 43</fullName>
    </submittedName>
</protein>
<dbReference type="RefSeq" id="WP_121251133.1">
    <property type="nucleotide sequence ID" value="NZ_RBIL01000001.1"/>
</dbReference>
<dbReference type="InterPro" id="IPR046780">
    <property type="entry name" value="aBig_2"/>
</dbReference>
<dbReference type="Pfam" id="PF13385">
    <property type="entry name" value="Laminin_G_3"/>
    <property type="match status" value="2"/>
</dbReference>
<evidence type="ECO:0000256" key="5">
    <source>
        <dbReference type="SAM" id="SignalP"/>
    </source>
</evidence>
<dbReference type="SUPFAM" id="SSF75005">
    <property type="entry name" value="Arabinanase/levansucrase/invertase"/>
    <property type="match status" value="1"/>
</dbReference>
<dbReference type="InterPro" id="IPR006558">
    <property type="entry name" value="LamG-like"/>
</dbReference>
<keyword evidence="2 7" id="KW-0378">Hydrolase</keyword>
<keyword evidence="8" id="KW-1185">Reference proteome</keyword>
<feature type="chain" id="PRO_5024973996" evidence="5">
    <location>
        <begin position="30"/>
        <end position="1295"/>
    </location>
</feature>
<evidence type="ECO:0000256" key="2">
    <source>
        <dbReference type="ARBA" id="ARBA00022801"/>
    </source>
</evidence>
<keyword evidence="3" id="KW-1015">Disulfide bond</keyword>
<keyword evidence="4" id="KW-0326">Glycosidase</keyword>
<evidence type="ECO:0000313" key="7">
    <source>
        <dbReference type="EMBL" id="RKQ93216.1"/>
    </source>
</evidence>
<feature type="signal peptide" evidence="5">
    <location>
        <begin position="1"/>
        <end position="29"/>
    </location>
</feature>
<dbReference type="EMBL" id="RBIL01000001">
    <property type="protein sequence ID" value="RKQ93216.1"/>
    <property type="molecule type" value="Genomic_DNA"/>
</dbReference>
<dbReference type="PANTHER" id="PTHR43301">
    <property type="entry name" value="ARABINAN ENDO-1,5-ALPHA-L-ARABINOSIDASE"/>
    <property type="match status" value="1"/>
</dbReference>
<dbReference type="InterPro" id="IPR023296">
    <property type="entry name" value="Glyco_hydro_beta-prop_sf"/>
</dbReference>
<evidence type="ECO:0000256" key="3">
    <source>
        <dbReference type="ARBA" id="ARBA00023157"/>
    </source>
</evidence>